<name>A0A0L1JF91_ASPN3</name>
<dbReference type="GeneID" id="26803043"/>
<proteinExistence type="predicted"/>
<dbReference type="EMBL" id="JNOM01000013">
    <property type="protein sequence ID" value="KNG90445.1"/>
    <property type="molecule type" value="Genomic_DNA"/>
</dbReference>
<dbReference type="AlphaFoldDB" id="A0A0L1JF91"/>
<keyword evidence="2" id="KW-1185">Reference proteome</keyword>
<accession>A0A0L1JF91</accession>
<gene>
    <name evidence="1" type="ORF">ANOM_001239</name>
</gene>
<comment type="caution">
    <text evidence="1">The sequence shown here is derived from an EMBL/GenBank/DDBJ whole genome shotgun (WGS) entry which is preliminary data.</text>
</comment>
<evidence type="ECO:0000313" key="2">
    <source>
        <dbReference type="Proteomes" id="UP000037505"/>
    </source>
</evidence>
<dbReference type="RefSeq" id="XP_015411368.1">
    <property type="nucleotide sequence ID" value="XM_015546496.1"/>
</dbReference>
<organism evidence="1 2">
    <name type="scientific">Aspergillus nomiae NRRL (strain ATCC 15546 / NRRL 13137 / CBS 260.88 / M93)</name>
    <dbReference type="NCBI Taxonomy" id="1509407"/>
    <lineage>
        <taxon>Eukaryota</taxon>
        <taxon>Fungi</taxon>
        <taxon>Dikarya</taxon>
        <taxon>Ascomycota</taxon>
        <taxon>Pezizomycotina</taxon>
        <taxon>Eurotiomycetes</taxon>
        <taxon>Eurotiomycetidae</taxon>
        <taxon>Eurotiales</taxon>
        <taxon>Aspergillaceae</taxon>
        <taxon>Aspergillus</taxon>
        <taxon>Aspergillus subgen. Circumdati</taxon>
    </lineage>
</organism>
<evidence type="ECO:0000313" key="1">
    <source>
        <dbReference type="EMBL" id="KNG90445.1"/>
    </source>
</evidence>
<reference evidence="1 2" key="1">
    <citation type="submission" date="2014-06" db="EMBL/GenBank/DDBJ databases">
        <title>The Genome of the Aflatoxigenic Filamentous Fungus Aspergillus nomius.</title>
        <authorList>
            <person name="Moore M.G."/>
            <person name="Shannon B.M."/>
            <person name="Brian M.M."/>
        </authorList>
    </citation>
    <scope>NUCLEOTIDE SEQUENCE [LARGE SCALE GENOMIC DNA]</scope>
    <source>
        <strain evidence="1 2">NRRL 13137</strain>
    </source>
</reference>
<protein>
    <submittedName>
        <fullName evidence="1">Uncharacterized protein</fullName>
    </submittedName>
</protein>
<sequence>MASAHNPVSSDLYHLVLSTTHISKDPNNIIEKVRIPGTYVSLRAAKAAAHSCLFDAGYEREFFTQYETNKDIFEEQNLPERQGLIVFAVASDGTTFRVRIDTTPNNMGLMTDYEDGRIPVTLYYVIQTTFTYNGEKEVSTVRDLNVLSAFISYQEARIYAEKVLLSEDDAVTKESYEAYDEASPAETDCGYGENVVVHAVGQYGENFSISVIETKRLEYVALAETSMQIM</sequence>
<dbReference type="Proteomes" id="UP000037505">
    <property type="component" value="Unassembled WGS sequence"/>
</dbReference>
<dbReference type="OrthoDB" id="3880401at2759"/>